<dbReference type="PANTHER" id="PTHR46029:SF3">
    <property type="entry name" value="C-TERMINAL-BINDING PROTEIN 2"/>
    <property type="match status" value="1"/>
</dbReference>
<keyword evidence="11" id="KW-0804">Transcription</keyword>
<keyword evidence="4" id="KW-0678">Repressor</keyword>
<comment type="subcellular location">
    <subcellularLocation>
        <location evidence="1">Nucleus</location>
    </subcellularLocation>
    <subcellularLocation>
        <location evidence="13">Synapse</location>
    </subcellularLocation>
</comment>
<keyword evidence="10" id="KW-0520">NAD</keyword>
<feature type="region of interest" description="Disordered" evidence="16">
    <location>
        <begin position="215"/>
        <end position="257"/>
    </location>
</feature>
<dbReference type="Proteomes" id="UP000002852">
    <property type="component" value="Unassembled WGS sequence"/>
</dbReference>
<dbReference type="GO" id="GO:0045202">
    <property type="term" value="C:synapse"/>
    <property type="evidence" value="ECO:0007669"/>
    <property type="project" value="UniProtKB-SubCell"/>
</dbReference>
<feature type="compositionally biased region" description="Polar residues" evidence="16">
    <location>
        <begin position="1184"/>
        <end position="1193"/>
    </location>
</feature>
<feature type="region of interest" description="Disordered" evidence="16">
    <location>
        <begin position="524"/>
        <end position="545"/>
    </location>
</feature>
<reference evidence="19" key="3">
    <citation type="submission" date="2025-08" db="UniProtKB">
        <authorList>
            <consortium name="Ensembl"/>
        </authorList>
    </citation>
    <scope>IDENTIFICATION</scope>
    <source>
        <strain evidence="19">JP 163 A</strain>
    </source>
</reference>
<evidence type="ECO:0000256" key="8">
    <source>
        <dbReference type="ARBA" id="ARBA00023015"/>
    </source>
</evidence>
<evidence type="ECO:0000259" key="18">
    <source>
        <dbReference type="Pfam" id="PF02826"/>
    </source>
</evidence>
<evidence type="ECO:0000256" key="10">
    <source>
        <dbReference type="ARBA" id="ARBA00023027"/>
    </source>
</evidence>
<keyword evidence="5" id="KW-0597">Phosphoprotein</keyword>
<keyword evidence="3" id="KW-0488">Methylation</keyword>
<evidence type="ECO:0000256" key="9">
    <source>
        <dbReference type="ARBA" id="ARBA00023018"/>
    </source>
</evidence>
<dbReference type="GO" id="GO:0005634">
    <property type="term" value="C:nucleus"/>
    <property type="evidence" value="ECO:0007669"/>
    <property type="project" value="UniProtKB-SubCell"/>
</dbReference>
<feature type="compositionally biased region" description="Pro residues" evidence="16">
    <location>
        <begin position="426"/>
        <end position="443"/>
    </location>
</feature>
<feature type="region of interest" description="Disordered" evidence="16">
    <location>
        <begin position="417"/>
        <end position="459"/>
    </location>
</feature>
<feature type="compositionally biased region" description="Pro residues" evidence="16">
    <location>
        <begin position="181"/>
        <end position="192"/>
    </location>
</feature>
<dbReference type="InterPro" id="IPR051638">
    <property type="entry name" value="CTBP_dehydrogenase"/>
</dbReference>
<feature type="compositionally biased region" description="Low complexity" evidence="16">
    <location>
        <begin position="388"/>
        <end position="399"/>
    </location>
</feature>
<name>A0A3B5Q4I8_XIPMA</name>
<evidence type="ECO:0000256" key="15">
    <source>
        <dbReference type="SAM" id="Coils"/>
    </source>
</evidence>
<evidence type="ECO:0000256" key="2">
    <source>
        <dbReference type="ARBA" id="ARBA00005854"/>
    </source>
</evidence>
<feature type="region of interest" description="Disordered" evidence="16">
    <location>
        <begin position="364"/>
        <end position="399"/>
    </location>
</feature>
<keyword evidence="8" id="KW-0805">Transcription regulation</keyword>
<evidence type="ECO:0000256" key="1">
    <source>
        <dbReference type="ARBA" id="ARBA00004123"/>
    </source>
</evidence>
<feature type="compositionally biased region" description="Polar residues" evidence="16">
    <location>
        <begin position="596"/>
        <end position="606"/>
    </location>
</feature>
<organism evidence="19 20">
    <name type="scientific">Xiphophorus maculatus</name>
    <name type="common">Southern platyfish</name>
    <name type="synonym">Platypoecilus maculatus</name>
    <dbReference type="NCBI Taxonomy" id="8083"/>
    <lineage>
        <taxon>Eukaryota</taxon>
        <taxon>Metazoa</taxon>
        <taxon>Chordata</taxon>
        <taxon>Craniata</taxon>
        <taxon>Vertebrata</taxon>
        <taxon>Euteleostomi</taxon>
        <taxon>Actinopterygii</taxon>
        <taxon>Neopterygii</taxon>
        <taxon>Teleostei</taxon>
        <taxon>Neoteleostei</taxon>
        <taxon>Acanthomorphata</taxon>
        <taxon>Ovalentaria</taxon>
        <taxon>Atherinomorphae</taxon>
        <taxon>Cyprinodontiformes</taxon>
        <taxon>Poeciliidae</taxon>
        <taxon>Poeciliinae</taxon>
        <taxon>Xiphophorus</taxon>
    </lineage>
</organism>
<dbReference type="Gene3D" id="3.40.50.720">
    <property type="entry name" value="NAD(P)-binding Rossmann-like Domain"/>
    <property type="match status" value="2"/>
</dbReference>
<dbReference type="SUPFAM" id="SSF51735">
    <property type="entry name" value="NAD(P)-binding Rossmann-fold domains"/>
    <property type="match status" value="1"/>
</dbReference>
<evidence type="ECO:0000256" key="12">
    <source>
        <dbReference type="ARBA" id="ARBA00023242"/>
    </source>
</evidence>
<protein>
    <recommendedName>
        <fullName evidence="14">C-terminal-binding protein 2</fullName>
    </recommendedName>
</protein>
<dbReference type="AlphaFoldDB" id="A0A3B5Q4I8"/>
<dbReference type="GO" id="GO:0003713">
    <property type="term" value="F:transcription coactivator activity"/>
    <property type="evidence" value="ECO:0007669"/>
    <property type="project" value="TreeGrafter"/>
</dbReference>
<accession>A0A3B5Q4I8</accession>
<proteinExistence type="inferred from homology"/>
<evidence type="ECO:0000256" key="7">
    <source>
        <dbReference type="ARBA" id="ARBA00023002"/>
    </source>
</evidence>
<reference evidence="20" key="1">
    <citation type="submission" date="2012-01" db="EMBL/GenBank/DDBJ databases">
        <authorList>
            <person name="Walter R."/>
            <person name="Schartl M."/>
            <person name="Warren W."/>
        </authorList>
    </citation>
    <scope>NUCLEOTIDE SEQUENCE [LARGE SCALE GENOMIC DNA]</scope>
    <source>
        <strain evidence="20">JP 163 A</strain>
    </source>
</reference>
<sequence length="1208" mass="132653">MLVMNKQLGLGRSHSWDTLGGNEGQWERQCDSVYDQQARVAGRRSSLSYGEGGGWYEAPPGVRPPDLDLKRASYSYQDSSYGQVYAERQDPRGFRKSSVPDINHYERVPMAHRGSIPHQDYYSHEPAMTPRPPEGIYRPEHQPLPPHPHQLSRSGSHFGIAPGARTVWDQTQPGRSGPQAPTSPLPPQPPPTAHELSRTYREPGAITVAKVMQDGQQRLPSRDLPPGHYGMDHPSPRYASEPPPLTGPSVYTDVDGRPLDSQQQVATCLVVDPATQGLMRQEIASPYTIQQQQQLQQQQLQQQQLQQHQLQQQQLQQHQLQQQQLQQQQLQQQQLQQQQLQQQQLQQQQLQQQPIQQQPLQQQQLQQEQLQQQHLQQPLPPPPAMPVSDPNLALSSPLPAPTAQMQTVAIVAAAPAPPSVQSAPTPALPPPPASPLPALPSMPPVSSVPQTPLPVDPKKTVDPEFLSLLRNEGLSESTISSLIQQGFDSSSLLAVMEENDVRTVAPNLGQARVLSRLVHNYKRPIEATPAPSRPQTPMRGRSNSFSHRSDIYQQQHHHHPPHLSQALAVDPQLMPPPTPGVMQTISPRIGEVVNRRPNSAPSQNLMEVTGGYPGQPPRSPGPYTGALMPVQSRPMSAYSSGVTMPGVPMQGMQIIPQQMTGSMPALPGSIHSMQGMPQHMPVSLPALQQPPQQVPKAYSTNYTVPMELMKRDRNLLPLSPMHSPHPSPQLIRKGGGPAADNAMVPVGAPVQGQSALTANQKLSRRTGPPVIVSTMASPDTSIRPQIMNGPMHPRPLVALLDGRDCTVEMPILKDLATVAFCDAQSTQEIHEKVLNEAVGAMMYHTITLTREDLEKFKALRIIIRIGSGYDNIDIKAAGELGIAVCNIPSAAVEETADSTLCHILNLYRRNTWLYQALREGTRVQSVEQIREVASGAARIRGETLGLIGFGRTGQAVAMRAKAFGFNVIFYDPYLQDGLERSLGVQRVYTLQDLLYQSDCVSLHCNLNEHNHHLINDFTIKQMRQGAFLVNTARGGLVDEKALAQALKEGRIRGAAMDVHESEPFSFSQGPLKDAPNLICTPHTAWYSEQASLEMREAAATEIRRAITGRIPDSLRNCVNKEFFVTTAPWGMMEQQPQVHPEINGAAYRFPPGVMGVAPGGIIGPMEGLVPGGLPIAHTLPPGTHPSQAASPHQPSKHGDPMREHMTEP</sequence>
<keyword evidence="12" id="KW-0539">Nucleus</keyword>
<evidence type="ECO:0000256" key="16">
    <source>
        <dbReference type="SAM" id="MobiDB-lite"/>
    </source>
</evidence>
<evidence type="ECO:0000259" key="17">
    <source>
        <dbReference type="Pfam" id="PF00389"/>
    </source>
</evidence>
<dbReference type="GO" id="GO:0001221">
    <property type="term" value="F:transcription coregulator binding"/>
    <property type="evidence" value="ECO:0007669"/>
    <property type="project" value="TreeGrafter"/>
</dbReference>
<evidence type="ECO:0000256" key="4">
    <source>
        <dbReference type="ARBA" id="ARBA00022491"/>
    </source>
</evidence>
<feature type="compositionally biased region" description="Low complexity" evidence="16">
    <location>
        <begin position="364"/>
        <end position="377"/>
    </location>
</feature>
<dbReference type="GO" id="GO:0006357">
    <property type="term" value="P:regulation of transcription by RNA polymerase II"/>
    <property type="evidence" value="ECO:0007669"/>
    <property type="project" value="TreeGrafter"/>
</dbReference>
<dbReference type="GO" id="GO:0140297">
    <property type="term" value="F:DNA-binding transcription factor binding"/>
    <property type="evidence" value="ECO:0007669"/>
    <property type="project" value="TreeGrafter"/>
</dbReference>
<dbReference type="SUPFAM" id="SSF52283">
    <property type="entry name" value="Formate/glycerate dehydrogenase catalytic domain-like"/>
    <property type="match status" value="1"/>
</dbReference>
<dbReference type="PROSITE" id="PS00671">
    <property type="entry name" value="D_2_HYDROXYACID_DH_3"/>
    <property type="match status" value="1"/>
</dbReference>
<dbReference type="CDD" id="cd05299">
    <property type="entry name" value="CtBP_dh"/>
    <property type="match status" value="1"/>
</dbReference>
<dbReference type="GO" id="GO:0051287">
    <property type="term" value="F:NAD binding"/>
    <property type="evidence" value="ECO:0007669"/>
    <property type="project" value="InterPro"/>
</dbReference>
<keyword evidence="15" id="KW-0175">Coiled coil</keyword>
<feature type="coiled-coil region" evidence="15">
    <location>
        <begin position="293"/>
        <end position="353"/>
    </location>
</feature>
<keyword evidence="6" id="KW-0221">Differentiation</keyword>
<dbReference type="InterPro" id="IPR036291">
    <property type="entry name" value="NAD(P)-bd_dom_sf"/>
</dbReference>
<evidence type="ECO:0000256" key="6">
    <source>
        <dbReference type="ARBA" id="ARBA00022782"/>
    </source>
</evidence>
<dbReference type="InParanoid" id="A0A3B5Q4I8"/>
<evidence type="ECO:0000313" key="19">
    <source>
        <dbReference type="Ensembl" id="ENSXMAP00000024946.1"/>
    </source>
</evidence>
<feature type="compositionally biased region" description="Basic and acidic residues" evidence="16">
    <location>
        <begin position="1196"/>
        <end position="1208"/>
    </location>
</feature>
<feature type="domain" description="D-isomer specific 2-hydroxyacid dehydrogenase catalytic" evidence="17">
    <location>
        <begin position="805"/>
        <end position="1119"/>
    </location>
</feature>
<dbReference type="GO" id="GO:0030154">
    <property type="term" value="P:cell differentiation"/>
    <property type="evidence" value="ECO:0007669"/>
    <property type="project" value="UniProtKB-KW"/>
</dbReference>
<evidence type="ECO:0000256" key="14">
    <source>
        <dbReference type="ARBA" id="ARBA00073925"/>
    </source>
</evidence>
<reference evidence="20" key="2">
    <citation type="journal article" date="2013" name="Nat. Genet.">
        <title>The genome of the platyfish, Xiphophorus maculatus, provides insights into evolutionary adaptation and several complex traits.</title>
        <authorList>
            <person name="Schartl M."/>
            <person name="Walter R.B."/>
            <person name="Shen Y."/>
            <person name="Garcia T."/>
            <person name="Catchen J."/>
            <person name="Amores A."/>
            <person name="Braasch I."/>
            <person name="Chalopin D."/>
            <person name="Volff J.N."/>
            <person name="Lesch K.P."/>
            <person name="Bisazza A."/>
            <person name="Minx P."/>
            <person name="Hillier L."/>
            <person name="Wilson R.K."/>
            <person name="Fuerstenberg S."/>
            <person name="Boore J."/>
            <person name="Searle S."/>
            <person name="Postlethwait J.H."/>
            <person name="Warren W.C."/>
        </authorList>
    </citation>
    <scope>NUCLEOTIDE SEQUENCE [LARGE SCALE GENOMIC DNA]</scope>
    <source>
        <strain evidence="20">JP 163 A</strain>
    </source>
</reference>
<feature type="region of interest" description="Disordered" evidence="16">
    <location>
        <begin position="1176"/>
        <end position="1208"/>
    </location>
</feature>
<dbReference type="GeneTree" id="ENSGT00940000166669"/>
<dbReference type="Ensembl" id="ENSXMAT00000024490.1">
    <property type="protein sequence ID" value="ENSXMAP00000024946.1"/>
    <property type="gene ID" value="ENSXMAG00000020904.1"/>
</dbReference>
<feature type="region of interest" description="Disordered" evidence="16">
    <location>
        <begin position="593"/>
        <end position="621"/>
    </location>
</feature>
<comment type="similarity">
    <text evidence="2">Belongs to the D-isomer specific 2-hydroxyacid dehydrogenase family.</text>
</comment>
<dbReference type="InterPro" id="IPR006140">
    <property type="entry name" value="D-isomer_DH_NAD-bd"/>
</dbReference>
<dbReference type="GO" id="GO:0003714">
    <property type="term" value="F:transcription corepressor activity"/>
    <property type="evidence" value="ECO:0007669"/>
    <property type="project" value="InterPro"/>
</dbReference>
<dbReference type="InterPro" id="IPR029753">
    <property type="entry name" value="D-isomer_DH_CS"/>
</dbReference>
<feature type="domain" description="D-isomer specific 2-hydroxyacid dehydrogenase NAD-binding" evidence="18">
    <location>
        <begin position="902"/>
        <end position="1084"/>
    </location>
</feature>
<evidence type="ECO:0000256" key="3">
    <source>
        <dbReference type="ARBA" id="ARBA00022481"/>
    </source>
</evidence>
<evidence type="ECO:0000256" key="13">
    <source>
        <dbReference type="ARBA" id="ARBA00034103"/>
    </source>
</evidence>
<evidence type="ECO:0000256" key="11">
    <source>
        <dbReference type="ARBA" id="ARBA00023163"/>
    </source>
</evidence>
<dbReference type="PANTHER" id="PTHR46029">
    <property type="entry name" value="C-TERMINAL-BINDING PROTEIN"/>
    <property type="match status" value="1"/>
</dbReference>
<feature type="region of interest" description="Disordered" evidence="16">
    <location>
        <begin position="107"/>
        <end position="197"/>
    </location>
</feature>
<keyword evidence="20" id="KW-1185">Reference proteome</keyword>
<reference evidence="19" key="4">
    <citation type="submission" date="2025-09" db="UniProtKB">
        <authorList>
            <consortium name="Ensembl"/>
        </authorList>
    </citation>
    <scope>IDENTIFICATION</scope>
    <source>
        <strain evidence="19">JP 163 A</strain>
    </source>
</reference>
<dbReference type="STRING" id="8083.ENSXMAP00000024946"/>
<dbReference type="GO" id="GO:0016616">
    <property type="term" value="F:oxidoreductase activity, acting on the CH-OH group of donors, NAD or NADP as acceptor"/>
    <property type="evidence" value="ECO:0007669"/>
    <property type="project" value="InterPro"/>
</dbReference>
<keyword evidence="7" id="KW-0560">Oxidoreductase</keyword>
<dbReference type="Pfam" id="PF00389">
    <property type="entry name" value="2-Hacid_dh"/>
    <property type="match status" value="1"/>
</dbReference>
<dbReference type="Pfam" id="PF02826">
    <property type="entry name" value="2-Hacid_dh_C"/>
    <property type="match status" value="1"/>
</dbReference>
<dbReference type="InterPro" id="IPR043322">
    <property type="entry name" value="CtBP"/>
</dbReference>
<dbReference type="FunFam" id="3.40.50.720:FF:001383">
    <property type="entry name" value="C-terminal-binding protein 2"/>
    <property type="match status" value="1"/>
</dbReference>
<evidence type="ECO:0000313" key="20">
    <source>
        <dbReference type="Proteomes" id="UP000002852"/>
    </source>
</evidence>
<dbReference type="InterPro" id="IPR006139">
    <property type="entry name" value="D-isomer_2_OHA_DH_cat_dom"/>
</dbReference>
<evidence type="ECO:0000256" key="5">
    <source>
        <dbReference type="ARBA" id="ARBA00022553"/>
    </source>
</evidence>
<keyword evidence="9" id="KW-0770">Synapse</keyword>